<evidence type="ECO:0000256" key="7">
    <source>
        <dbReference type="SAM" id="SignalP"/>
    </source>
</evidence>
<keyword evidence="5" id="KW-0479">Metal-binding</keyword>
<keyword evidence="6" id="KW-0464">Manganese</keyword>
<evidence type="ECO:0000256" key="3">
    <source>
        <dbReference type="ARBA" id="ARBA00022523"/>
    </source>
</evidence>
<feature type="chain" id="PRO_5046616586" evidence="7">
    <location>
        <begin position="22"/>
        <end position="141"/>
    </location>
</feature>
<comment type="similarity">
    <text evidence="2">Belongs to the germin family.</text>
</comment>
<evidence type="ECO:0000313" key="10">
    <source>
        <dbReference type="Proteomes" id="UP001151760"/>
    </source>
</evidence>
<reference evidence="9" key="2">
    <citation type="submission" date="2022-01" db="EMBL/GenBank/DDBJ databases">
        <authorList>
            <person name="Yamashiro T."/>
            <person name="Shiraishi A."/>
            <person name="Satake H."/>
            <person name="Nakayama K."/>
        </authorList>
    </citation>
    <scope>NUCLEOTIDE SEQUENCE</scope>
</reference>
<organism evidence="9 10">
    <name type="scientific">Tanacetum coccineum</name>
    <dbReference type="NCBI Taxonomy" id="301880"/>
    <lineage>
        <taxon>Eukaryota</taxon>
        <taxon>Viridiplantae</taxon>
        <taxon>Streptophyta</taxon>
        <taxon>Embryophyta</taxon>
        <taxon>Tracheophyta</taxon>
        <taxon>Spermatophyta</taxon>
        <taxon>Magnoliopsida</taxon>
        <taxon>eudicotyledons</taxon>
        <taxon>Gunneridae</taxon>
        <taxon>Pentapetalae</taxon>
        <taxon>asterids</taxon>
        <taxon>campanulids</taxon>
        <taxon>Asterales</taxon>
        <taxon>Asteraceae</taxon>
        <taxon>Asteroideae</taxon>
        <taxon>Anthemideae</taxon>
        <taxon>Anthemidinae</taxon>
        <taxon>Tanacetum</taxon>
    </lineage>
</organism>
<comment type="caution">
    <text evidence="9">The sequence shown here is derived from an EMBL/GenBank/DDBJ whole genome shotgun (WGS) entry which is preliminary data.</text>
</comment>
<dbReference type="EMBL" id="BQNB010019089">
    <property type="protein sequence ID" value="GJT81546.1"/>
    <property type="molecule type" value="Genomic_DNA"/>
</dbReference>
<comment type="subcellular location">
    <subcellularLocation>
        <location evidence="1">Secreted</location>
        <location evidence="1">Extracellular space</location>
        <location evidence="1">Apoplast</location>
    </subcellularLocation>
</comment>
<reference evidence="9" key="1">
    <citation type="journal article" date="2022" name="Int. J. Mol. Sci.">
        <title>Draft Genome of Tanacetum Coccineum: Genomic Comparison of Closely Related Tanacetum-Family Plants.</title>
        <authorList>
            <person name="Yamashiro T."/>
            <person name="Shiraishi A."/>
            <person name="Nakayama K."/>
            <person name="Satake H."/>
        </authorList>
    </citation>
    <scope>NUCLEOTIDE SEQUENCE</scope>
</reference>
<evidence type="ECO:0000313" key="9">
    <source>
        <dbReference type="EMBL" id="GJT81546.1"/>
    </source>
</evidence>
<evidence type="ECO:0000256" key="5">
    <source>
        <dbReference type="ARBA" id="ARBA00022723"/>
    </source>
</evidence>
<keyword evidence="4" id="KW-0964">Secreted</keyword>
<dbReference type="CDD" id="cd02241">
    <property type="entry name" value="cupin_OxOx"/>
    <property type="match status" value="1"/>
</dbReference>
<feature type="signal peptide" evidence="7">
    <location>
        <begin position="1"/>
        <end position="21"/>
    </location>
</feature>
<sequence length="141" mass="15111">MTSRFLLVGLLLATCSLVALASDLSPLQDFCVADLKNNVPVNGFVCKDPKMVKAEDFLFRGLDKMGNTTNAVGSNVTTVNVNQLPGLNTFGISMVCIDYAPWGQNAPHTHPRATQILVVIEGSLLALQQSLFSLANICAFP</sequence>
<evidence type="ECO:0000256" key="1">
    <source>
        <dbReference type="ARBA" id="ARBA00004271"/>
    </source>
</evidence>
<dbReference type="SUPFAM" id="SSF51182">
    <property type="entry name" value="RmlC-like cupins"/>
    <property type="match status" value="1"/>
</dbReference>
<evidence type="ECO:0000256" key="4">
    <source>
        <dbReference type="ARBA" id="ARBA00022525"/>
    </source>
</evidence>
<dbReference type="Pfam" id="PF00190">
    <property type="entry name" value="Cupin_1"/>
    <property type="match status" value="1"/>
</dbReference>
<proteinExistence type="inferred from homology"/>
<evidence type="ECO:0000256" key="2">
    <source>
        <dbReference type="ARBA" id="ARBA00007456"/>
    </source>
</evidence>
<dbReference type="InterPro" id="IPR006045">
    <property type="entry name" value="Cupin_1"/>
</dbReference>
<name>A0ABQ5H115_9ASTR</name>
<dbReference type="InterPro" id="IPR001929">
    <property type="entry name" value="Germin"/>
</dbReference>
<dbReference type="PANTHER" id="PTHR31238">
    <property type="entry name" value="GERMIN-LIKE PROTEIN SUBFAMILY 3 MEMBER 3"/>
    <property type="match status" value="1"/>
</dbReference>
<protein>
    <submittedName>
        <fullName evidence="9">Germin-like protein 2-1</fullName>
    </submittedName>
</protein>
<keyword evidence="7" id="KW-0732">Signal</keyword>
<dbReference type="InterPro" id="IPR011051">
    <property type="entry name" value="RmlC_Cupin_sf"/>
</dbReference>
<dbReference type="Proteomes" id="UP001151760">
    <property type="component" value="Unassembled WGS sequence"/>
</dbReference>
<feature type="domain" description="Cupin type-1" evidence="8">
    <location>
        <begin position="61"/>
        <end position="126"/>
    </location>
</feature>
<dbReference type="InterPro" id="IPR014710">
    <property type="entry name" value="RmlC-like_jellyroll"/>
</dbReference>
<evidence type="ECO:0000259" key="8">
    <source>
        <dbReference type="Pfam" id="PF00190"/>
    </source>
</evidence>
<keyword evidence="10" id="KW-1185">Reference proteome</keyword>
<evidence type="ECO:0000256" key="6">
    <source>
        <dbReference type="ARBA" id="ARBA00023211"/>
    </source>
</evidence>
<gene>
    <name evidence="9" type="ORF">Tco_1055888</name>
</gene>
<dbReference type="Gene3D" id="2.60.120.10">
    <property type="entry name" value="Jelly Rolls"/>
    <property type="match status" value="1"/>
</dbReference>
<accession>A0ABQ5H115</accession>
<keyword evidence="3" id="KW-0052">Apoplast</keyword>